<gene>
    <name evidence="10" type="primary">Cni-lagr-1</name>
    <name evidence="10" type="synonym">Cnig_chr_I.g3055</name>
    <name evidence="10" type="ORF">B9Z55_003055</name>
</gene>
<keyword evidence="6 7" id="KW-0472">Membrane</keyword>
<comment type="subcellular location">
    <subcellularLocation>
        <location evidence="1">Membrane</location>
        <topology evidence="1">Multi-pass membrane protein</topology>
    </subcellularLocation>
</comment>
<feature type="domain" description="TLC" evidence="9">
    <location>
        <begin position="135"/>
        <end position="339"/>
    </location>
</feature>
<dbReference type="SMART" id="SM00724">
    <property type="entry name" value="TLC"/>
    <property type="match status" value="1"/>
</dbReference>
<evidence type="ECO:0000256" key="3">
    <source>
        <dbReference type="ARBA" id="ARBA00004991"/>
    </source>
</evidence>
<dbReference type="GO" id="GO:0016020">
    <property type="term" value="C:membrane"/>
    <property type="evidence" value="ECO:0007669"/>
    <property type="project" value="UniProtKB-SubCell"/>
</dbReference>
<reference evidence="11" key="1">
    <citation type="submission" date="2017-10" db="EMBL/GenBank/DDBJ databases">
        <title>Rapid genome shrinkage in a self-fertile nematode reveals novel sperm competition proteins.</title>
        <authorList>
            <person name="Yin D."/>
            <person name="Schwarz E.M."/>
            <person name="Thomas C.G."/>
            <person name="Felde R.L."/>
            <person name="Korf I.F."/>
            <person name="Cutter A.D."/>
            <person name="Schartner C.M."/>
            <person name="Ralston E.J."/>
            <person name="Meyer B.J."/>
            <person name="Haag E.S."/>
        </authorList>
    </citation>
    <scope>NUCLEOTIDE SEQUENCE [LARGE SCALE GENOMIC DNA]</scope>
    <source>
        <strain evidence="11">JU1422</strain>
    </source>
</reference>
<dbReference type="UniPathway" id="UPA00222"/>
<name>A0A2G5VN86_9PELO</name>
<evidence type="ECO:0000256" key="2">
    <source>
        <dbReference type="ARBA" id="ARBA00004760"/>
    </source>
</evidence>
<evidence type="ECO:0000259" key="9">
    <source>
        <dbReference type="PROSITE" id="PS50922"/>
    </source>
</evidence>
<dbReference type="Pfam" id="PF03798">
    <property type="entry name" value="TRAM_LAG1_CLN8"/>
    <property type="match status" value="1"/>
</dbReference>
<keyword evidence="5 8" id="KW-1133">Transmembrane helix</keyword>
<dbReference type="STRING" id="1611254.A0A2G5VN86"/>
<evidence type="ECO:0000313" key="10">
    <source>
        <dbReference type="EMBL" id="PIC53285.1"/>
    </source>
</evidence>
<dbReference type="Proteomes" id="UP000230233">
    <property type="component" value="Chromosome I"/>
</dbReference>
<accession>A0A2G5VN86</accession>
<dbReference type="GO" id="GO:0046513">
    <property type="term" value="P:ceramide biosynthetic process"/>
    <property type="evidence" value="ECO:0007669"/>
    <property type="project" value="InterPro"/>
</dbReference>
<evidence type="ECO:0000256" key="4">
    <source>
        <dbReference type="ARBA" id="ARBA00022692"/>
    </source>
</evidence>
<keyword evidence="4 7" id="KW-0812">Transmembrane</keyword>
<dbReference type="PANTHER" id="PTHR12560:SF58">
    <property type="entry name" value="CERAMIDE SYNTHASE 1"/>
    <property type="match status" value="1"/>
</dbReference>
<organism evidence="10 11">
    <name type="scientific">Caenorhabditis nigoni</name>
    <dbReference type="NCBI Taxonomy" id="1611254"/>
    <lineage>
        <taxon>Eukaryota</taxon>
        <taxon>Metazoa</taxon>
        <taxon>Ecdysozoa</taxon>
        <taxon>Nematoda</taxon>
        <taxon>Chromadorea</taxon>
        <taxon>Rhabditida</taxon>
        <taxon>Rhabditina</taxon>
        <taxon>Rhabditomorpha</taxon>
        <taxon>Rhabditoidea</taxon>
        <taxon>Rhabditidae</taxon>
        <taxon>Peloderinae</taxon>
        <taxon>Caenorhabditis</taxon>
    </lineage>
</organism>
<feature type="transmembrane region" description="Helical" evidence="8">
    <location>
        <begin position="210"/>
        <end position="234"/>
    </location>
</feature>
<feature type="transmembrane region" description="Helical" evidence="8">
    <location>
        <begin position="262"/>
        <end position="286"/>
    </location>
</feature>
<evidence type="ECO:0000256" key="5">
    <source>
        <dbReference type="ARBA" id="ARBA00022989"/>
    </source>
</evidence>
<dbReference type="AlphaFoldDB" id="A0A2G5VN86"/>
<dbReference type="InterPro" id="IPR006634">
    <property type="entry name" value="TLC-dom"/>
</dbReference>
<sequence>MVWENSVKVGNANLRISKMIGPEFNITHPSIYRTSTANPFILAGLVYESIPHWVRRYARLRPDYSFPSTLISDFKKISLSNAELYTVLILAAFFTIFRYYLQIRLESWTQQHNIYPRFAHKVPESFWKLTYYGTVWIFAFYFHMCVESHDIFEDPLSMWIEWESGQKPKMHWQVQIIYAVQSAFYIHSIYATLFMDLWRKDSWLMFVHHFVALGLLFLSYVDNFTLPGVLVLFLHDNSDATLEITKLSFYLKKRTNGQYYKYYFLMGNAAFILFAIIWVIFRLYWYTCKLLYATIYGAVYLGPQDAPFFPLLGAMLLIIFAMNVYWFNFIARMIWRVALTGEDPEDNREWDTTAVSGLNQQKLDELATEKCHLKPKSV</sequence>
<feature type="transmembrane region" description="Helical" evidence="8">
    <location>
        <begin position="84"/>
        <end position="101"/>
    </location>
</feature>
<evidence type="ECO:0000256" key="7">
    <source>
        <dbReference type="PROSITE-ProRule" id="PRU00205"/>
    </source>
</evidence>
<dbReference type="GO" id="GO:0050291">
    <property type="term" value="F:sphingosine N-acyltransferase activity"/>
    <property type="evidence" value="ECO:0007669"/>
    <property type="project" value="InterPro"/>
</dbReference>
<dbReference type="InterPro" id="IPR016439">
    <property type="entry name" value="Lag1/Lac1-like"/>
</dbReference>
<dbReference type="PANTHER" id="PTHR12560">
    <property type="entry name" value="LONGEVITY ASSURANCE FACTOR 1 LAG1"/>
    <property type="match status" value="1"/>
</dbReference>
<evidence type="ECO:0000256" key="6">
    <source>
        <dbReference type="ARBA" id="ARBA00023136"/>
    </source>
</evidence>
<dbReference type="OrthoDB" id="537032at2759"/>
<comment type="pathway">
    <text evidence="2">Lipid metabolism; sphingolipid metabolism.</text>
</comment>
<feature type="transmembrane region" description="Helical" evidence="8">
    <location>
        <begin position="176"/>
        <end position="198"/>
    </location>
</feature>
<dbReference type="EMBL" id="PDUG01000001">
    <property type="protein sequence ID" value="PIC53285.1"/>
    <property type="molecule type" value="Genomic_DNA"/>
</dbReference>
<comment type="caution">
    <text evidence="10">The sequence shown here is derived from an EMBL/GenBank/DDBJ whole genome shotgun (WGS) entry which is preliminary data.</text>
</comment>
<proteinExistence type="predicted"/>
<dbReference type="PIRSF" id="PIRSF005225">
    <property type="entry name" value="LAG1_LAC1"/>
    <property type="match status" value="1"/>
</dbReference>
<evidence type="ECO:0000256" key="8">
    <source>
        <dbReference type="SAM" id="Phobius"/>
    </source>
</evidence>
<comment type="pathway">
    <text evidence="3">Sphingolipid metabolism.</text>
</comment>
<feature type="transmembrane region" description="Helical" evidence="8">
    <location>
        <begin position="306"/>
        <end position="327"/>
    </location>
</feature>
<evidence type="ECO:0000256" key="1">
    <source>
        <dbReference type="ARBA" id="ARBA00004141"/>
    </source>
</evidence>
<keyword evidence="11" id="KW-1185">Reference proteome</keyword>
<protein>
    <recommendedName>
        <fullName evidence="9">TLC domain-containing protein</fullName>
    </recommendedName>
</protein>
<dbReference type="PROSITE" id="PS50922">
    <property type="entry name" value="TLC"/>
    <property type="match status" value="1"/>
</dbReference>
<evidence type="ECO:0000313" key="11">
    <source>
        <dbReference type="Proteomes" id="UP000230233"/>
    </source>
</evidence>